<dbReference type="GeneID" id="5043147"/>
<evidence type="ECO:0000313" key="2">
    <source>
        <dbReference type="EMBL" id="CAK89965.1"/>
    </source>
</evidence>
<reference evidence="2 3" key="1">
    <citation type="journal article" date="2006" name="Nature">
        <title>Global trends of whole-genome duplications revealed by the ciliate Paramecium tetraurelia.</title>
        <authorList>
            <consortium name="Genoscope"/>
            <person name="Aury J.-M."/>
            <person name="Jaillon O."/>
            <person name="Duret L."/>
            <person name="Noel B."/>
            <person name="Jubin C."/>
            <person name="Porcel B.M."/>
            <person name="Segurens B."/>
            <person name="Daubin V."/>
            <person name="Anthouard V."/>
            <person name="Aiach N."/>
            <person name="Arnaiz O."/>
            <person name="Billaut A."/>
            <person name="Beisson J."/>
            <person name="Blanc I."/>
            <person name="Bouhouche K."/>
            <person name="Camara F."/>
            <person name="Duharcourt S."/>
            <person name="Guigo R."/>
            <person name="Gogendeau D."/>
            <person name="Katinka M."/>
            <person name="Keller A.-M."/>
            <person name="Kissmehl R."/>
            <person name="Klotz C."/>
            <person name="Koll F."/>
            <person name="Le Moue A."/>
            <person name="Lepere C."/>
            <person name="Malinsky S."/>
            <person name="Nowacki M."/>
            <person name="Nowak J.K."/>
            <person name="Plattner H."/>
            <person name="Poulain J."/>
            <person name="Ruiz F."/>
            <person name="Serrano V."/>
            <person name="Zagulski M."/>
            <person name="Dessen P."/>
            <person name="Betermier M."/>
            <person name="Weissenbach J."/>
            <person name="Scarpelli C."/>
            <person name="Schachter V."/>
            <person name="Sperling L."/>
            <person name="Meyer E."/>
            <person name="Cohen J."/>
            <person name="Wincker P."/>
        </authorList>
    </citation>
    <scope>NUCLEOTIDE SEQUENCE [LARGE SCALE GENOMIC DNA]</scope>
    <source>
        <strain evidence="2 3">Stock d4-2</strain>
    </source>
</reference>
<protein>
    <recommendedName>
        <fullName evidence="4">MORN repeat protein</fullName>
    </recommendedName>
</protein>
<dbReference type="SUPFAM" id="SSF82185">
    <property type="entry name" value="Histone H3 K4-specific methyltransferase SET7/9 N-terminal domain"/>
    <property type="match status" value="1"/>
</dbReference>
<dbReference type="Gene3D" id="2.20.110.10">
    <property type="entry name" value="Histone H3 K4-specific methyltransferase SET7/9 N-terminal domain"/>
    <property type="match status" value="1"/>
</dbReference>
<sequence length="147" mass="17306">MIKFKEKEFLILRKEINIKENFMKIRSMAMESFIQQKEIGEYWKDKRQGRGTYFFPNGDIYNGQFQDDQMHGKGELKIQNTGDMQKINENSRYTGSFKNNKKEGDFEIKHSNGQIAKVTFKNDQVIGNVKSIIQKAIKGSIFHDRKQ</sequence>
<evidence type="ECO:0000256" key="1">
    <source>
        <dbReference type="ARBA" id="ARBA00022737"/>
    </source>
</evidence>
<dbReference type="HOGENOM" id="CLU_1771679_0_0_1"/>
<dbReference type="InParanoid" id="A0E3U8"/>
<dbReference type="RefSeq" id="XP_001457362.1">
    <property type="nucleotide sequence ID" value="XM_001457325.1"/>
</dbReference>
<dbReference type="PANTHER" id="PTHR43215:SF14">
    <property type="entry name" value="RADIAL SPOKE HEAD 1 HOMOLOG"/>
    <property type="match status" value="1"/>
</dbReference>
<accession>A0E3U8</accession>
<evidence type="ECO:0008006" key="4">
    <source>
        <dbReference type="Google" id="ProtNLM"/>
    </source>
</evidence>
<dbReference type="Pfam" id="PF02493">
    <property type="entry name" value="MORN"/>
    <property type="match status" value="3"/>
</dbReference>
<dbReference type="KEGG" id="ptm:GSPATT00023138001"/>
<evidence type="ECO:0000313" key="3">
    <source>
        <dbReference type="Proteomes" id="UP000000600"/>
    </source>
</evidence>
<organism evidence="2 3">
    <name type="scientific">Paramecium tetraurelia</name>
    <dbReference type="NCBI Taxonomy" id="5888"/>
    <lineage>
        <taxon>Eukaryota</taxon>
        <taxon>Sar</taxon>
        <taxon>Alveolata</taxon>
        <taxon>Ciliophora</taxon>
        <taxon>Intramacronucleata</taxon>
        <taxon>Oligohymenophorea</taxon>
        <taxon>Peniculida</taxon>
        <taxon>Parameciidae</taxon>
        <taxon>Paramecium</taxon>
    </lineage>
</organism>
<dbReference type="Proteomes" id="UP000000600">
    <property type="component" value="Unassembled WGS sequence"/>
</dbReference>
<gene>
    <name evidence="2" type="ORF">GSPATT00023138001</name>
</gene>
<dbReference type="SMART" id="SM00698">
    <property type="entry name" value="MORN"/>
    <property type="match status" value="3"/>
</dbReference>
<dbReference type="AlphaFoldDB" id="A0E3U8"/>
<proteinExistence type="predicted"/>
<keyword evidence="1" id="KW-0677">Repeat</keyword>
<keyword evidence="3" id="KW-1185">Reference proteome</keyword>
<dbReference type="OrthoDB" id="311018at2759"/>
<dbReference type="PANTHER" id="PTHR43215">
    <property type="entry name" value="RADIAL SPOKE HEAD 1 HOMOLOG"/>
    <property type="match status" value="1"/>
</dbReference>
<dbReference type="EMBL" id="CT868657">
    <property type="protein sequence ID" value="CAK89965.1"/>
    <property type="molecule type" value="Genomic_DNA"/>
</dbReference>
<dbReference type="InterPro" id="IPR003409">
    <property type="entry name" value="MORN"/>
</dbReference>
<name>A0E3U8_PARTE</name>